<dbReference type="Proteomes" id="UP000237105">
    <property type="component" value="Unassembled WGS sequence"/>
</dbReference>
<keyword evidence="1" id="KW-0812">Transmembrane</keyword>
<evidence type="ECO:0000256" key="1">
    <source>
        <dbReference type="SAM" id="Phobius"/>
    </source>
</evidence>
<accession>A0A2P5AV57</accession>
<dbReference type="OrthoDB" id="10317268at2759"/>
<evidence type="ECO:0000313" key="2">
    <source>
        <dbReference type="EMBL" id="PON40388.1"/>
    </source>
</evidence>
<gene>
    <name evidence="2" type="ORF">PanWU01x14_297840</name>
</gene>
<reference evidence="3" key="1">
    <citation type="submission" date="2016-06" db="EMBL/GenBank/DDBJ databases">
        <title>Parallel loss of symbiosis genes in relatives of nitrogen-fixing non-legume Parasponia.</title>
        <authorList>
            <person name="Van Velzen R."/>
            <person name="Holmer R."/>
            <person name="Bu F."/>
            <person name="Rutten L."/>
            <person name="Van Zeijl A."/>
            <person name="Liu W."/>
            <person name="Santuari L."/>
            <person name="Cao Q."/>
            <person name="Sharma T."/>
            <person name="Shen D."/>
            <person name="Roswanjaya Y."/>
            <person name="Wardhani T."/>
            <person name="Kalhor M.S."/>
            <person name="Jansen J."/>
            <person name="Van den Hoogen J."/>
            <person name="Gungor B."/>
            <person name="Hartog M."/>
            <person name="Hontelez J."/>
            <person name="Verver J."/>
            <person name="Yang W.-C."/>
            <person name="Schijlen E."/>
            <person name="Repin R."/>
            <person name="Schilthuizen M."/>
            <person name="Schranz E."/>
            <person name="Heidstra R."/>
            <person name="Miyata K."/>
            <person name="Fedorova E."/>
            <person name="Kohlen W."/>
            <person name="Bisseling T."/>
            <person name="Smit S."/>
            <person name="Geurts R."/>
        </authorList>
    </citation>
    <scope>NUCLEOTIDE SEQUENCE [LARGE SCALE GENOMIC DNA]</scope>
    <source>
        <strain evidence="3">cv. WU1-14</strain>
    </source>
</reference>
<evidence type="ECO:0000313" key="3">
    <source>
        <dbReference type="Proteomes" id="UP000237105"/>
    </source>
</evidence>
<feature type="transmembrane region" description="Helical" evidence="1">
    <location>
        <begin position="45"/>
        <end position="61"/>
    </location>
</feature>
<evidence type="ECO:0008006" key="4">
    <source>
        <dbReference type="Google" id="ProtNLM"/>
    </source>
</evidence>
<protein>
    <recommendedName>
        <fullName evidence="4">Transmembrane protein</fullName>
    </recommendedName>
</protein>
<dbReference type="EMBL" id="JXTB01000439">
    <property type="protein sequence ID" value="PON40388.1"/>
    <property type="molecule type" value="Genomic_DNA"/>
</dbReference>
<keyword evidence="1" id="KW-1133">Transmembrane helix</keyword>
<sequence>MEVCFMRYWCGGNHISVCYNWAFLCVGTKNSHITSFQLENFKGNGIWSCIYFGFITAFIMFHKMHIGDFCRLPFELVNYIFVLQFKISCEFGICCCLHNVMIKTFGSHREEQQKE</sequence>
<proteinExistence type="predicted"/>
<comment type="caution">
    <text evidence="2">The sequence shown here is derived from an EMBL/GenBank/DDBJ whole genome shotgun (WGS) entry which is preliminary data.</text>
</comment>
<keyword evidence="3" id="KW-1185">Reference proteome</keyword>
<feature type="non-terminal residue" evidence="2">
    <location>
        <position position="115"/>
    </location>
</feature>
<name>A0A2P5AV57_PARAD</name>
<dbReference type="AlphaFoldDB" id="A0A2P5AV57"/>
<organism evidence="2 3">
    <name type="scientific">Parasponia andersonii</name>
    <name type="common">Sponia andersonii</name>
    <dbReference type="NCBI Taxonomy" id="3476"/>
    <lineage>
        <taxon>Eukaryota</taxon>
        <taxon>Viridiplantae</taxon>
        <taxon>Streptophyta</taxon>
        <taxon>Embryophyta</taxon>
        <taxon>Tracheophyta</taxon>
        <taxon>Spermatophyta</taxon>
        <taxon>Magnoliopsida</taxon>
        <taxon>eudicotyledons</taxon>
        <taxon>Gunneridae</taxon>
        <taxon>Pentapetalae</taxon>
        <taxon>rosids</taxon>
        <taxon>fabids</taxon>
        <taxon>Rosales</taxon>
        <taxon>Cannabaceae</taxon>
        <taxon>Parasponia</taxon>
    </lineage>
</organism>
<keyword evidence="1" id="KW-0472">Membrane</keyword>